<evidence type="ECO:0000313" key="2">
    <source>
        <dbReference type="Proteomes" id="UP000093000"/>
    </source>
</evidence>
<comment type="caution">
    <text evidence="1">The sequence shown here is derived from an EMBL/GenBank/DDBJ whole genome shotgun (WGS) entry which is preliminary data.</text>
</comment>
<proteinExistence type="predicted"/>
<reference evidence="1 2" key="1">
    <citation type="submission" date="2016-03" db="EMBL/GenBank/DDBJ databases">
        <title>Choanephora cucurbitarum.</title>
        <authorList>
            <person name="Min B."/>
            <person name="Park H."/>
            <person name="Park J.-H."/>
            <person name="Shin H.-D."/>
            <person name="Choi I.-G."/>
        </authorList>
    </citation>
    <scope>NUCLEOTIDE SEQUENCE [LARGE SCALE GENOMIC DNA]</scope>
    <source>
        <strain evidence="1 2">KUS-F28377</strain>
    </source>
</reference>
<dbReference type="AlphaFoldDB" id="A0A1C7MX44"/>
<protein>
    <submittedName>
        <fullName evidence="1">Uncharacterized protein</fullName>
    </submittedName>
</protein>
<name>A0A1C7MX44_9FUNG</name>
<dbReference type="EMBL" id="LUGH01001524">
    <property type="protein sequence ID" value="OBZ81016.1"/>
    <property type="molecule type" value="Genomic_DNA"/>
</dbReference>
<organism evidence="1 2">
    <name type="scientific">Choanephora cucurbitarum</name>
    <dbReference type="NCBI Taxonomy" id="101091"/>
    <lineage>
        <taxon>Eukaryota</taxon>
        <taxon>Fungi</taxon>
        <taxon>Fungi incertae sedis</taxon>
        <taxon>Mucoromycota</taxon>
        <taxon>Mucoromycotina</taxon>
        <taxon>Mucoromycetes</taxon>
        <taxon>Mucorales</taxon>
        <taxon>Mucorineae</taxon>
        <taxon>Choanephoraceae</taxon>
        <taxon>Choanephoroideae</taxon>
        <taxon>Choanephora</taxon>
    </lineage>
</organism>
<dbReference type="InParanoid" id="A0A1C7MX44"/>
<accession>A0A1C7MX44</accession>
<gene>
    <name evidence="1" type="ORF">A0J61_10935</name>
</gene>
<keyword evidence="2" id="KW-1185">Reference proteome</keyword>
<dbReference type="Proteomes" id="UP000093000">
    <property type="component" value="Unassembled WGS sequence"/>
</dbReference>
<sequence length="158" mass="18422">MCQALFTEEVKYDVTVIPESNKVVLTNFVNDSVEHLWPFDDNQNINLLYGWRLSSDRRYLIMAGLFDRRNVYIKVWDFWIKRYVYPERVGVDLVFSIKPFIVLQHEDTAATADCIGKMHCLARVQYKSNTTILDLSLNSGKQDVNKTSVSPKEEFFSV</sequence>
<evidence type="ECO:0000313" key="1">
    <source>
        <dbReference type="EMBL" id="OBZ81016.1"/>
    </source>
</evidence>